<sequence length="128" mass="14009">MRAVALGVVEKALLYEDAWRALEDPVRETLANALNLDGRRSEPAVQPTYMPALLGRIQDVNALICTLRYLAQVLSATNDADPSAVVIERSVYSALKQVVESDEFREDPTILERVEVPDGVVALTTASL</sequence>
<organism evidence="1 2">
    <name type="scientific">Penicillium nalgiovense</name>
    <dbReference type="NCBI Taxonomy" id="60175"/>
    <lineage>
        <taxon>Eukaryota</taxon>
        <taxon>Fungi</taxon>
        <taxon>Dikarya</taxon>
        <taxon>Ascomycota</taxon>
        <taxon>Pezizomycotina</taxon>
        <taxon>Eurotiomycetes</taxon>
        <taxon>Eurotiomycetidae</taxon>
        <taxon>Eurotiales</taxon>
        <taxon>Aspergillaceae</taxon>
        <taxon>Penicillium</taxon>
    </lineage>
</organism>
<keyword evidence="2" id="KW-1185">Reference proteome</keyword>
<dbReference type="Proteomes" id="UP000191691">
    <property type="component" value="Unassembled WGS sequence"/>
</dbReference>
<protein>
    <submittedName>
        <fullName evidence="1">Uncharacterized protein</fullName>
    </submittedName>
</protein>
<evidence type="ECO:0000313" key="1">
    <source>
        <dbReference type="EMBL" id="OQE56704.1"/>
    </source>
</evidence>
<dbReference type="InterPro" id="IPR049232">
    <property type="entry name" value="DUF6829"/>
</dbReference>
<dbReference type="STRING" id="60175.A0A1V6W1H5"/>
<comment type="caution">
    <text evidence="1">The sequence shown here is derived from an EMBL/GenBank/DDBJ whole genome shotgun (WGS) entry which is preliminary data.</text>
</comment>
<name>A0A1V6W1H5_PENNA</name>
<reference evidence="2" key="1">
    <citation type="journal article" date="2017" name="Nat. Microbiol.">
        <title>Global analysis of biosynthetic gene clusters reveals vast potential of secondary metabolite production in Penicillium species.</title>
        <authorList>
            <person name="Nielsen J.C."/>
            <person name="Grijseels S."/>
            <person name="Prigent S."/>
            <person name="Ji B."/>
            <person name="Dainat J."/>
            <person name="Nielsen K.F."/>
            <person name="Frisvad J.C."/>
            <person name="Workman M."/>
            <person name="Nielsen J."/>
        </authorList>
    </citation>
    <scope>NUCLEOTIDE SEQUENCE [LARGE SCALE GENOMIC DNA]</scope>
    <source>
        <strain evidence="2">IBT 13039</strain>
    </source>
</reference>
<dbReference type="AlphaFoldDB" id="A0A1V6W1H5"/>
<evidence type="ECO:0000313" key="2">
    <source>
        <dbReference type="Proteomes" id="UP000191691"/>
    </source>
</evidence>
<dbReference type="EMBL" id="MOOB01000408">
    <property type="protein sequence ID" value="OQE56704.1"/>
    <property type="molecule type" value="Genomic_DNA"/>
</dbReference>
<proteinExistence type="predicted"/>
<dbReference type="Pfam" id="PF20717">
    <property type="entry name" value="DUF6829"/>
    <property type="match status" value="1"/>
</dbReference>
<gene>
    <name evidence="1" type="ORF">PENNAL_c0408G06243</name>
</gene>
<accession>A0A1V6W1H5</accession>